<dbReference type="GO" id="GO:0008270">
    <property type="term" value="F:zinc ion binding"/>
    <property type="evidence" value="ECO:0007669"/>
    <property type="project" value="InterPro"/>
</dbReference>
<dbReference type="PANTHER" id="PTHR10201:SF291">
    <property type="entry name" value="MATRIX METALLOPROTEINASE 1, ISOFORM C-RELATED"/>
    <property type="match status" value="1"/>
</dbReference>
<gene>
    <name evidence="10" type="ORF">TVD_02790</name>
</gene>
<sequence length="273" mass="29544">MAGFLPLALPLPALADDGGYRLLKLDGYKVKWGDQQLGVGASISYAFAGEALRFDDAHNCRDLAPIDELLGEALSMETLDREAAAAFRVWERAAGLSFHKVSDTREADIILGAQGQPRGRAFANVAYATDSDDFSNVSYSSDGEVDVRTIEQSLVCLNPAHEWKVGFDGNKDVYDIRYTLTHEIGHATGLDHPGPSGQVMGFRYTEDFADLQPGDLRGVQRLYGRPANTLDTQLAEMPTEDGESAFTSDLFLDPNGRIVPVTGVDSGLGIGEK</sequence>
<dbReference type="GO" id="GO:0005615">
    <property type="term" value="C:extracellular space"/>
    <property type="evidence" value="ECO:0007669"/>
    <property type="project" value="TreeGrafter"/>
</dbReference>
<protein>
    <recommendedName>
        <fullName evidence="9">Peptidase metallopeptidase domain-containing protein</fullName>
    </recommendedName>
</protein>
<evidence type="ECO:0000256" key="2">
    <source>
        <dbReference type="ARBA" id="ARBA00010370"/>
    </source>
</evidence>
<dbReference type="InterPro" id="IPR006026">
    <property type="entry name" value="Peptidase_Metallo"/>
</dbReference>
<keyword evidence="6" id="KW-0378">Hydrolase</keyword>
<dbReference type="PRINTS" id="PR00138">
    <property type="entry name" value="MATRIXIN"/>
</dbReference>
<feature type="domain" description="Peptidase metallopeptidase" evidence="9">
    <location>
        <begin position="50"/>
        <end position="225"/>
    </location>
</feature>
<dbReference type="PATRIC" id="fig|106634.4.peg.564"/>
<evidence type="ECO:0000256" key="6">
    <source>
        <dbReference type="ARBA" id="ARBA00022801"/>
    </source>
</evidence>
<keyword evidence="7" id="KW-0862">Zinc</keyword>
<dbReference type="SMART" id="SM00235">
    <property type="entry name" value="ZnMc"/>
    <property type="match status" value="1"/>
</dbReference>
<dbReference type="InterPro" id="IPR001818">
    <property type="entry name" value="Pept_M10_metallopeptidase"/>
</dbReference>
<keyword evidence="8" id="KW-0482">Metalloprotease</keyword>
<evidence type="ECO:0000256" key="5">
    <source>
        <dbReference type="ARBA" id="ARBA00022729"/>
    </source>
</evidence>
<dbReference type="Gene3D" id="3.40.390.10">
    <property type="entry name" value="Collagenase (Catalytic Domain)"/>
    <property type="match status" value="1"/>
</dbReference>
<keyword evidence="5" id="KW-0732">Signal</keyword>
<keyword evidence="3" id="KW-0645">Protease</keyword>
<reference evidence="10 11" key="1">
    <citation type="submission" date="2015-04" db="EMBL/GenBank/DDBJ databases">
        <title>Complete Sequence for the Genome of the Thioalkalivibrio versutus D301.</title>
        <authorList>
            <person name="Mu T."/>
            <person name="Zhou J."/>
            <person name="Xu X."/>
        </authorList>
    </citation>
    <scope>NUCLEOTIDE SEQUENCE [LARGE SCALE GENOMIC DNA]</scope>
    <source>
        <strain evidence="10 11">D301</strain>
    </source>
</reference>
<evidence type="ECO:0000256" key="3">
    <source>
        <dbReference type="ARBA" id="ARBA00022670"/>
    </source>
</evidence>
<dbReference type="KEGG" id="tvr:TVD_02790"/>
<comment type="similarity">
    <text evidence="2">Belongs to the peptidase M10A family.</text>
</comment>
<accession>A0A0G3FZG1</accession>
<evidence type="ECO:0000256" key="4">
    <source>
        <dbReference type="ARBA" id="ARBA00022723"/>
    </source>
</evidence>
<keyword evidence="4" id="KW-0479">Metal-binding</keyword>
<comment type="cofactor">
    <cofactor evidence="1">
        <name>Zn(2+)</name>
        <dbReference type="ChEBI" id="CHEBI:29105"/>
    </cofactor>
</comment>
<evidence type="ECO:0000313" key="11">
    <source>
        <dbReference type="Proteomes" id="UP000064201"/>
    </source>
</evidence>
<evidence type="ECO:0000256" key="1">
    <source>
        <dbReference type="ARBA" id="ARBA00001947"/>
    </source>
</evidence>
<dbReference type="AlphaFoldDB" id="A0A0G3FZG1"/>
<dbReference type="GO" id="GO:0004222">
    <property type="term" value="F:metalloendopeptidase activity"/>
    <property type="evidence" value="ECO:0007669"/>
    <property type="project" value="InterPro"/>
</dbReference>
<organism evidence="10 11">
    <name type="scientific">Thioalkalivibrio versutus</name>
    <dbReference type="NCBI Taxonomy" id="106634"/>
    <lineage>
        <taxon>Bacteria</taxon>
        <taxon>Pseudomonadati</taxon>
        <taxon>Pseudomonadota</taxon>
        <taxon>Gammaproteobacteria</taxon>
        <taxon>Chromatiales</taxon>
        <taxon>Ectothiorhodospiraceae</taxon>
        <taxon>Thioalkalivibrio</taxon>
    </lineage>
</organism>
<dbReference type="SUPFAM" id="SSF55486">
    <property type="entry name" value="Metalloproteases ('zincins'), catalytic domain"/>
    <property type="match status" value="1"/>
</dbReference>
<evidence type="ECO:0000256" key="7">
    <source>
        <dbReference type="ARBA" id="ARBA00022833"/>
    </source>
</evidence>
<evidence type="ECO:0000313" key="10">
    <source>
        <dbReference type="EMBL" id="AKJ94365.1"/>
    </source>
</evidence>
<evidence type="ECO:0000256" key="8">
    <source>
        <dbReference type="ARBA" id="ARBA00023049"/>
    </source>
</evidence>
<dbReference type="InterPro" id="IPR024079">
    <property type="entry name" value="MetalloPept_cat_dom_sf"/>
</dbReference>
<evidence type="ECO:0000259" key="9">
    <source>
        <dbReference type="SMART" id="SM00235"/>
    </source>
</evidence>
<dbReference type="GO" id="GO:0031012">
    <property type="term" value="C:extracellular matrix"/>
    <property type="evidence" value="ECO:0007669"/>
    <property type="project" value="InterPro"/>
</dbReference>
<dbReference type="Pfam" id="PF00413">
    <property type="entry name" value="Peptidase_M10"/>
    <property type="match status" value="1"/>
</dbReference>
<dbReference type="GO" id="GO:0030198">
    <property type="term" value="P:extracellular matrix organization"/>
    <property type="evidence" value="ECO:0007669"/>
    <property type="project" value="TreeGrafter"/>
</dbReference>
<dbReference type="OrthoDB" id="733404at2"/>
<dbReference type="STRING" id="106634.TVD_02790"/>
<dbReference type="InterPro" id="IPR021190">
    <property type="entry name" value="Pept_M10A"/>
</dbReference>
<name>A0A0G3FZG1_9GAMM</name>
<dbReference type="EMBL" id="CP011367">
    <property type="protein sequence ID" value="AKJ94365.1"/>
    <property type="molecule type" value="Genomic_DNA"/>
</dbReference>
<dbReference type="GO" id="GO:0030574">
    <property type="term" value="P:collagen catabolic process"/>
    <property type="evidence" value="ECO:0007669"/>
    <property type="project" value="TreeGrafter"/>
</dbReference>
<keyword evidence="11" id="KW-1185">Reference proteome</keyword>
<dbReference type="RefSeq" id="WP_047250756.1">
    <property type="nucleotide sequence ID" value="NZ_CP011367.1"/>
</dbReference>
<dbReference type="GO" id="GO:0006508">
    <property type="term" value="P:proteolysis"/>
    <property type="evidence" value="ECO:0007669"/>
    <property type="project" value="UniProtKB-KW"/>
</dbReference>
<dbReference type="Proteomes" id="UP000064201">
    <property type="component" value="Chromosome"/>
</dbReference>
<dbReference type="PANTHER" id="PTHR10201">
    <property type="entry name" value="MATRIX METALLOPROTEINASE"/>
    <property type="match status" value="1"/>
</dbReference>
<proteinExistence type="inferred from homology"/>